<dbReference type="KEGG" id="gfs:119637953"/>
<keyword evidence="1" id="KW-0732">Signal</keyword>
<proteinExistence type="predicted"/>
<evidence type="ECO:0000313" key="3">
    <source>
        <dbReference type="RefSeq" id="XP_037890357.1"/>
    </source>
</evidence>
<reference evidence="3" key="1">
    <citation type="submission" date="2025-08" db="UniProtKB">
        <authorList>
            <consortium name="RefSeq"/>
        </authorList>
    </citation>
    <scope>IDENTIFICATION</scope>
    <source>
        <tissue evidence="3">Whole body pupa</tissue>
    </source>
</reference>
<name>A0A9C6DT46_9MUSC</name>
<dbReference type="Proteomes" id="UP000092443">
    <property type="component" value="Unplaced"/>
</dbReference>
<keyword evidence="2" id="KW-1185">Reference proteome</keyword>
<protein>
    <submittedName>
        <fullName evidence="3">Uncharacterized protein LOC119637953</fullName>
    </submittedName>
</protein>
<dbReference type="AlphaFoldDB" id="A0A9C6DT46"/>
<sequence length="244" mass="28415">MLNKTIFFWCYLSLFFTNSLAWSLGNIFQLFNRNYKLKSVKEVKEHCDENQLLLQLARLYVTSPEGIVLLLSTKSLRSTCKEVSGVLTHINDTLGNSEPPPPDNLYMKLYLALDYFNHFICYYNGKPKTKHITDYHDCFRELREDIVECEGPPDWFEKSNEAVVCQYLNDIINCNYVKSALLCGLKSAIMLRNFSAEIMKRVVPFKCKVSRALPHVDDPMPAKAPLNSYPDKLFYCVFVFNYFY</sequence>
<feature type="chain" id="PRO_5038932070" evidence="1">
    <location>
        <begin position="22"/>
        <end position="244"/>
    </location>
</feature>
<accession>A0A9C6DT46</accession>
<evidence type="ECO:0000313" key="2">
    <source>
        <dbReference type="Proteomes" id="UP000092443"/>
    </source>
</evidence>
<organism evidence="2 3">
    <name type="scientific">Glossina fuscipes</name>
    <dbReference type="NCBI Taxonomy" id="7396"/>
    <lineage>
        <taxon>Eukaryota</taxon>
        <taxon>Metazoa</taxon>
        <taxon>Ecdysozoa</taxon>
        <taxon>Arthropoda</taxon>
        <taxon>Hexapoda</taxon>
        <taxon>Insecta</taxon>
        <taxon>Pterygota</taxon>
        <taxon>Neoptera</taxon>
        <taxon>Endopterygota</taxon>
        <taxon>Diptera</taxon>
        <taxon>Brachycera</taxon>
        <taxon>Muscomorpha</taxon>
        <taxon>Hippoboscoidea</taxon>
        <taxon>Glossinidae</taxon>
        <taxon>Glossina</taxon>
    </lineage>
</organism>
<evidence type="ECO:0000256" key="1">
    <source>
        <dbReference type="SAM" id="SignalP"/>
    </source>
</evidence>
<feature type="signal peptide" evidence="1">
    <location>
        <begin position="1"/>
        <end position="21"/>
    </location>
</feature>
<dbReference type="GeneID" id="119637953"/>
<dbReference type="RefSeq" id="XP_037890357.1">
    <property type="nucleotide sequence ID" value="XM_038034429.1"/>
</dbReference>
<gene>
    <name evidence="3" type="primary">LOC119637953</name>
</gene>